<feature type="transmembrane region" description="Helical" evidence="1">
    <location>
        <begin position="158"/>
        <end position="175"/>
    </location>
</feature>
<keyword evidence="3" id="KW-1185">Reference proteome</keyword>
<sequence length="314" mass="36568">MALMLKGKKFFAYLIIFIAHVMGLIAIGEFIGERDYSLLAMYVLFGLIPFLVGFILMRGKQIFYRYSKGKYIFTLKKLYSPNLRVYLYITIAIPCFYSLMKFWNLGKYQKLANIKDIWLFPASYMWLDYFLIITGLLSFIMAGRIFVAGLKEVERSSIAIFSFSFLLTASIILLTNNDFEAVRKDGIVTQKLGKMESIPWADVKNVGINGYLSQDGFSSTASKSFKWEFIFYLKNGKDKVIGPFYYGNSYLGASLDIKKLIIEKRIPMSTDRISEKEWDFIEVDMEYNEGSPEDFYTFFQFDPESKKYYNIPYE</sequence>
<dbReference type="EMBL" id="QNQT01000007">
    <property type="protein sequence ID" value="RDU36032.1"/>
    <property type="molecule type" value="Genomic_DNA"/>
</dbReference>
<name>A0A3D8GP16_9BACI</name>
<feature type="transmembrane region" description="Helical" evidence="1">
    <location>
        <begin position="12"/>
        <end position="32"/>
    </location>
</feature>
<feature type="transmembrane region" description="Helical" evidence="1">
    <location>
        <begin position="38"/>
        <end position="57"/>
    </location>
</feature>
<reference evidence="2 3" key="1">
    <citation type="submission" date="2018-07" db="EMBL/GenBank/DDBJ databases">
        <title>Bacillus sp. YLB-04 draft genome sequence.</title>
        <authorList>
            <person name="Yu L."/>
            <person name="Tang X."/>
        </authorList>
    </citation>
    <scope>NUCLEOTIDE SEQUENCE [LARGE SCALE GENOMIC DNA]</scope>
    <source>
        <strain evidence="2 3">YLB-04</strain>
    </source>
</reference>
<gene>
    <name evidence="2" type="ORF">DRW41_15705</name>
</gene>
<evidence type="ECO:0000313" key="3">
    <source>
        <dbReference type="Proteomes" id="UP000257144"/>
    </source>
</evidence>
<organism evidence="2 3">
    <name type="scientific">Neobacillus piezotolerans</name>
    <dbReference type="NCBI Taxonomy" id="2259171"/>
    <lineage>
        <taxon>Bacteria</taxon>
        <taxon>Bacillati</taxon>
        <taxon>Bacillota</taxon>
        <taxon>Bacilli</taxon>
        <taxon>Bacillales</taxon>
        <taxon>Bacillaceae</taxon>
        <taxon>Neobacillus</taxon>
    </lineage>
</organism>
<dbReference type="RefSeq" id="WP_115452960.1">
    <property type="nucleotide sequence ID" value="NZ_QNQT01000007.1"/>
</dbReference>
<evidence type="ECO:0000313" key="2">
    <source>
        <dbReference type="EMBL" id="RDU36032.1"/>
    </source>
</evidence>
<keyword evidence="1" id="KW-1133">Transmembrane helix</keyword>
<feature type="transmembrane region" description="Helical" evidence="1">
    <location>
        <begin position="123"/>
        <end position="146"/>
    </location>
</feature>
<keyword evidence="1" id="KW-0472">Membrane</keyword>
<evidence type="ECO:0000256" key="1">
    <source>
        <dbReference type="SAM" id="Phobius"/>
    </source>
</evidence>
<proteinExistence type="predicted"/>
<dbReference type="OrthoDB" id="2814527at2"/>
<keyword evidence="1" id="KW-0812">Transmembrane</keyword>
<comment type="caution">
    <text evidence="2">The sequence shown here is derived from an EMBL/GenBank/DDBJ whole genome shotgun (WGS) entry which is preliminary data.</text>
</comment>
<dbReference type="AlphaFoldDB" id="A0A3D8GP16"/>
<dbReference type="Proteomes" id="UP000257144">
    <property type="component" value="Unassembled WGS sequence"/>
</dbReference>
<accession>A0A3D8GP16</accession>
<feature type="transmembrane region" description="Helical" evidence="1">
    <location>
        <begin position="85"/>
        <end position="103"/>
    </location>
</feature>
<protein>
    <submittedName>
        <fullName evidence="2">Uncharacterized protein</fullName>
    </submittedName>
</protein>